<dbReference type="Gene3D" id="3.40.50.720">
    <property type="entry name" value="NAD(P)-binding Rossmann-like Domain"/>
    <property type="match status" value="1"/>
</dbReference>
<reference evidence="4" key="1">
    <citation type="journal article" date="2020" name="Nature">
        <title>Giant virus diversity and host interactions through global metagenomics.</title>
        <authorList>
            <person name="Schulz F."/>
            <person name="Roux S."/>
            <person name="Paez-Espino D."/>
            <person name="Jungbluth S."/>
            <person name="Walsh D.A."/>
            <person name="Denef V.J."/>
            <person name="McMahon K.D."/>
            <person name="Konstantinidis K.T."/>
            <person name="Eloe-Fadrosh E.A."/>
            <person name="Kyrpides N.C."/>
            <person name="Woyke T."/>
        </authorList>
    </citation>
    <scope>NUCLEOTIDE SEQUENCE</scope>
    <source>
        <strain evidence="4">GVMAG-S-1101169-75</strain>
    </source>
</reference>
<dbReference type="Pfam" id="PF03721">
    <property type="entry name" value="UDPG_MGDP_dh_N"/>
    <property type="match status" value="1"/>
</dbReference>
<organism evidence="4">
    <name type="scientific">viral metagenome</name>
    <dbReference type="NCBI Taxonomy" id="1070528"/>
    <lineage>
        <taxon>unclassified sequences</taxon>
        <taxon>metagenomes</taxon>
        <taxon>organismal metagenomes</taxon>
    </lineage>
</organism>
<dbReference type="GO" id="GO:0051287">
    <property type="term" value="F:NAD binding"/>
    <property type="evidence" value="ECO:0007669"/>
    <property type="project" value="InterPro"/>
</dbReference>
<protein>
    <submittedName>
        <fullName evidence="4">Uncharacterized protein</fullName>
    </submittedName>
</protein>
<dbReference type="SUPFAM" id="SSF51735">
    <property type="entry name" value="NAD(P)-binding Rossmann-fold domains"/>
    <property type="match status" value="1"/>
</dbReference>
<dbReference type="InterPro" id="IPR013328">
    <property type="entry name" value="6PGD_dom2"/>
</dbReference>
<dbReference type="PANTHER" id="PTHR43750:SF3">
    <property type="entry name" value="UDP-GLUCOSE 6-DEHYDROGENASE TUAD"/>
    <property type="match status" value="1"/>
</dbReference>
<accession>A0A6C0K0K9</accession>
<dbReference type="Gene3D" id="1.10.1040.10">
    <property type="entry name" value="N-(1-d-carboxylethyl)-l-norvaline Dehydrogenase, domain 2"/>
    <property type="match status" value="1"/>
</dbReference>
<feature type="domain" description="UDP-glucose/GDP-mannose dehydrogenase dimerisation" evidence="2">
    <location>
        <begin position="169"/>
        <end position="265"/>
    </location>
</feature>
<dbReference type="InterPro" id="IPR008927">
    <property type="entry name" value="6-PGluconate_DH-like_C_sf"/>
</dbReference>
<dbReference type="GO" id="GO:0016616">
    <property type="term" value="F:oxidoreductase activity, acting on the CH-OH group of donors, NAD or NADP as acceptor"/>
    <property type="evidence" value="ECO:0007669"/>
    <property type="project" value="InterPro"/>
</dbReference>
<dbReference type="EMBL" id="MN740786">
    <property type="protein sequence ID" value="QHU11572.1"/>
    <property type="molecule type" value="Genomic_DNA"/>
</dbReference>
<dbReference type="AlphaFoldDB" id="A0A6C0K0K9"/>
<evidence type="ECO:0000256" key="1">
    <source>
        <dbReference type="ARBA" id="ARBA00006601"/>
    </source>
</evidence>
<sequence>MNSIIVTIIGRGFVGKATGLLENKEITVWYYDVVPELCSPPELSMDRILQESHIVFICVPTPMNIDGSCNTSIVESVLHSLRDHPLVVIRSTVPIGYADAQNCFFMPEFLTEKNWPVDFRHCPLWIFGSPVSVEAERDARFREVMTRILGHAAEADKILHTEAFFCTNREAEMIKLLRNNFLSTKVVFFNHVFDLCKSLDISYDAVIYGVGADPRIGASHTLVDGKEYRGYGGTCFPKDTNSLFHIFQENGVQAPLLEANLVANEYLLNPHKPWMGMYNRAITEMTGRILLYTGLSSSVMEEIVTLLDSDEELYIIGVDTHLPIETEFHPNFYFKQIGSPGDALFVPKAHQVIHTVKSSLPKIEKMKAFLRAHDFARVYELPFKVRIENVMEDSYFLDL</sequence>
<comment type="similarity">
    <text evidence="1">Belongs to the UDP-glucose/GDP-mannose dehydrogenase family.</text>
</comment>
<dbReference type="PANTHER" id="PTHR43750">
    <property type="entry name" value="UDP-GLUCOSE 6-DEHYDROGENASE TUAD"/>
    <property type="match status" value="1"/>
</dbReference>
<evidence type="ECO:0000259" key="2">
    <source>
        <dbReference type="Pfam" id="PF00984"/>
    </source>
</evidence>
<dbReference type="Pfam" id="PF00984">
    <property type="entry name" value="UDPG_MGDP_dh"/>
    <property type="match status" value="1"/>
</dbReference>
<evidence type="ECO:0000313" key="4">
    <source>
        <dbReference type="EMBL" id="QHU11572.1"/>
    </source>
</evidence>
<dbReference type="InterPro" id="IPR036291">
    <property type="entry name" value="NAD(P)-bd_dom_sf"/>
</dbReference>
<dbReference type="InterPro" id="IPR001732">
    <property type="entry name" value="UDP-Glc/GDP-Man_DH_N"/>
</dbReference>
<name>A0A6C0K0K9_9ZZZZ</name>
<proteinExistence type="inferred from homology"/>
<dbReference type="InterPro" id="IPR014026">
    <property type="entry name" value="UDP-Glc/GDP-Man_DH_dimer"/>
</dbReference>
<feature type="domain" description="UDP-glucose/GDP-mannose dehydrogenase N-terminal" evidence="3">
    <location>
        <begin position="44"/>
        <end position="101"/>
    </location>
</feature>
<evidence type="ECO:0000259" key="3">
    <source>
        <dbReference type="Pfam" id="PF03721"/>
    </source>
</evidence>
<dbReference type="SUPFAM" id="SSF48179">
    <property type="entry name" value="6-phosphogluconate dehydrogenase C-terminal domain-like"/>
    <property type="match status" value="1"/>
</dbReference>